<dbReference type="GO" id="GO:0030246">
    <property type="term" value="F:carbohydrate binding"/>
    <property type="evidence" value="ECO:0007669"/>
    <property type="project" value="UniProtKB-KW"/>
</dbReference>
<evidence type="ECO:0000256" key="2">
    <source>
        <dbReference type="ARBA" id="ARBA00010270"/>
    </source>
</evidence>
<evidence type="ECO:0000313" key="9">
    <source>
        <dbReference type="Proteomes" id="UP000282195"/>
    </source>
</evidence>
<evidence type="ECO:0000256" key="6">
    <source>
        <dbReference type="ARBA" id="ARBA00025321"/>
    </source>
</evidence>
<comment type="subcellular location">
    <subcellularLocation>
        <location evidence="1">Membrane</location>
        <topology evidence="1">Single-pass membrane protein</topology>
    </subcellularLocation>
</comment>
<sequence>MNRLAIIALSCVTALTGVVTPAEAFPTTGPLKITTSDVQTVQYMGDRGNMRGQWNRPYWRRGYGGYYGHGGYYRHGGYYGHGYYHDHYHDDAGAIIGGLAAGAIIGGIIASQRGYYSGGGHTSWCYQRYRSYRAYDNTYQPYNGPRRQCYSPY</sequence>
<gene>
    <name evidence="8" type="ORF">CCGE525_21705</name>
</gene>
<evidence type="ECO:0000256" key="4">
    <source>
        <dbReference type="ARBA" id="ARBA00022475"/>
    </source>
</evidence>
<reference evidence="8 9" key="1">
    <citation type="submission" date="2018-10" db="EMBL/GenBank/DDBJ databases">
        <title>Rhizobium etli, R. leguminosarum and a new Rhizobium genospecies from Phaseolus dumosus.</title>
        <authorList>
            <person name="Ramirez-Puebla S.T."/>
            <person name="Rogel-Hernandez M.A."/>
            <person name="Guerrero G."/>
            <person name="Ormeno-Orrillo E."/>
            <person name="Martinez-Romero J.C."/>
            <person name="Negrete-Yankelevich S."/>
            <person name="Martinez-Romero E."/>
        </authorList>
    </citation>
    <scope>NUCLEOTIDE SEQUENCE [LARGE SCALE GENOMIC DNA]</scope>
    <source>
        <strain evidence="8 9">CCGE525</strain>
    </source>
</reference>
<dbReference type="Pfam" id="PF07886">
    <property type="entry name" value="BA14K"/>
    <property type="match status" value="1"/>
</dbReference>
<dbReference type="OrthoDB" id="8117189at2"/>
<keyword evidence="5" id="KW-0430">Lectin</keyword>
<dbReference type="KEGG" id="rjg:CCGE525_21705"/>
<dbReference type="InterPro" id="IPR012413">
    <property type="entry name" value="BA14K"/>
</dbReference>
<dbReference type="RefSeq" id="WP_120706097.1">
    <property type="nucleotide sequence ID" value="NZ_CP032694.1"/>
</dbReference>
<dbReference type="Proteomes" id="UP000282195">
    <property type="component" value="Chromosome"/>
</dbReference>
<evidence type="ECO:0000256" key="5">
    <source>
        <dbReference type="ARBA" id="ARBA00022734"/>
    </source>
</evidence>
<comment type="similarity">
    <text evidence="2">Belongs to the BA14k family.</text>
</comment>
<feature type="signal peptide" evidence="7">
    <location>
        <begin position="1"/>
        <end position="24"/>
    </location>
</feature>
<proteinExistence type="inferred from homology"/>
<dbReference type="AlphaFoldDB" id="A0A387FZP1"/>
<name>A0A387FZP1_9HYPH</name>
<keyword evidence="7" id="KW-0732">Signal</keyword>
<accession>A0A387FZP1</accession>
<comment type="function">
    <text evidence="6">Has immunoglobulin-binding and hemagglutination properties, and can bind to mannose. Essential for virulence. May be involved in LPS biosynthesis or polysaccharide transport.</text>
</comment>
<evidence type="ECO:0000256" key="1">
    <source>
        <dbReference type="ARBA" id="ARBA00004167"/>
    </source>
</evidence>
<organism evidence="8 9">
    <name type="scientific">Rhizobium jaguaris</name>
    <dbReference type="NCBI Taxonomy" id="1312183"/>
    <lineage>
        <taxon>Bacteria</taxon>
        <taxon>Pseudomonadati</taxon>
        <taxon>Pseudomonadota</taxon>
        <taxon>Alphaproteobacteria</taxon>
        <taxon>Hyphomicrobiales</taxon>
        <taxon>Rhizobiaceae</taxon>
        <taxon>Rhizobium/Agrobacterium group</taxon>
        <taxon>Rhizobium</taxon>
    </lineage>
</organism>
<dbReference type="EMBL" id="CP032694">
    <property type="protein sequence ID" value="AYG61604.1"/>
    <property type="molecule type" value="Genomic_DNA"/>
</dbReference>
<keyword evidence="4" id="KW-0472">Membrane</keyword>
<keyword evidence="9" id="KW-1185">Reference proteome</keyword>
<evidence type="ECO:0000256" key="7">
    <source>
        <dbReference type="SAM" id="SignalP"/>
    </source>
</evidence>
<feature type="chain" id="PRO_5017328882" description="Lectin-like protein BA14k" evidence="7">
    <location>
        <begin position="25"/>
        <end position="153"/>
    </location>
</feature>
<evidence type="ECO:0000256" key="3">
    <source>
        <dbReference type="ARBA" id="ARBA00020552"/>
    </source>
</evidence>
<protein>
    <recommendedName>
        <fullName evidence="3">Lectin-like protein BA14k</fullName>
    </recommendedName>
</protein>
<dbReference type="GO" id="GO:0016020">
    <property type="term" value="C:membrane"/>
    <property type="evidence" value="ECO:0007669"/>
    <property type="project" value="UniProtKB-SubCell"/>
</dbReference>
<keyword evidence="4" id="KW-1003">Cell membrane</keyword>
<evidence type="ECO:0000313" key="8">
    <source>
        <dbReference type="EMBL" id="AYG61604.1"/>
    </source>
</evidence>